<reference evidence="4 5" key="1">
    <citation type="submission" date="2019-04" db="EMBL/GenBank/DDBJ databases">
        <title>Annotation for the trematode Fasciola gigantica.</title>
        <authorList>
            <person name="Choi Y.-J."/>
        </authorList>
    </citation>
    <scope>NUCLEOTIDE SEQUENCE [LARGE SCALE GENOMIC DNA]</scope>
    <source>
        <strain evidence="4">Uganda_cow_1</strain>
    </source>
</reference>
<dbReference type="Pfam" id="PF16043">
    <property type="entry name" value="DUF4795"/>
    <property type="match status" value="1"/>
</dbReference>
<feature type="region of interest" description="Disordered" evidence="2">
    <location>
        <begin position="178"/>
        <end position="199"/>
    </location>
</feature>
<protein>
    <submittedName>
        <fullName evidence="4">Glutamine-rich protein 2</fullName>
    </submittedName>
</protein>
<sequence length="284" mass="31484">MQKADKSQLADLLTKAEFLETNQALHNLIEDLFKKLTNTEEELRSLLSALEAALDSKLDREELEQLREWLEKRFKSLSSRIRAVRAISPIDTTATAGDDAAGIRRGLMQHFHCISCDRPLQVPMMSDYAESRRLLSCRTARPCATAHELDYYTGDGVSIEGHDGHIYRGRFVSSDNVPVNGAVDDPSHSPLSKPNEDSAEAVRFPHLPASRSALSGWPQEAGHSPSPKNLRLLTPRQLRSPERATTRRVQLVQPNVHTLDGLTSTPSGYAVIMVPKADEIDGEA</sequence>
<dbReference type="PANTHER" id="PTHR47080:SF1">
    <property type="entry name" value="CHROMOSOME 16 OPEN READING FRAME 96"/>
    <property type="match status" value="1"/>
</dbReference>
<evidence type="ECO:0000259" key="3">
    <source>
        <dbReference type="Pfam" id="PF16043"/>
    </source>
</evidence>
<dbReference type="AlphaFoldDB" id="A0A504YS78"/>
<evidence type="ECO:0000256" key="1">
    <source>
        <dbReference type="SAM" id="Coils"/>
    </source>
</evidence>
<dbReference type="InterPro" id="IPR032013">
    <property type="entry name" value="DUF4795"/>
</dbReference>
<evidence type="ECO:0000256" key="2">
    <source>
        <dbReference type="SAM" id="MobiDB-lite"/>
    </source>
</evidence>
<dbReference type="EMBL" id="SUNJ01009107">
    <property type="protein sequence ID" value="TPP60678.1"/>
    <property type="molecule type" value="Genomic_DNA"/>
</dbReference>
<evidence type="ECO:0000313" key="4">
    <source>
        <dbReference type="EMBL" id="TPP60678.1"/>
    </source>
</evidence>
<proteinExistence type="predicted"/>
<comment type="caution">
    <text evidence="4">The sequence shown here is derived from an EMBL/GenBank/DDBJ whole genome shotgun (WGS) entry which is preliminary data.</text>
</comment>
<evidence type="ECO:0000313" key="5">
    <source>
        <dbReference type="Proteomes" id="UP000316759"/>
    </source>
</evidence>
<gene>
    <name evidence="4" type="ORF">FGIG_05555</name>
</gene>
<name>A0A504YS78_FASGI</name>
<organism evidence="4 5">
    <name type="scientific">Fasciola gigantica</name>
    <name type="common">Giant liver fluke</name>
    <dbReference type="NCBI Taxonomy" id="46835"/>
    <lineage>
        <taxon>Eukaryota</taxon>
        <taxon>Metazoa</taxon>
        <taxon>Spiralia</taxon>
        <taxon>Lophotrochozoa</taxon>
        <taxon>Platyhelminthes</taxon>
        <taxon>Trematoda</taxon>
        <taxon>Digenea</taxon>
        <taxon>Plagiorchiida</taxon>
        <taxon>Echinostomata</taxon>
        <taxon>Echinostomatoidea</taxon>
        <taxon>Fasciolidae</taxon>
        <taxon>Fasciola</taxon>
    </lineage>
</organism>
<keyword evidence="1" id="KW-0175">Coiled coil</keyword>
<feature type="coiled-coil region" evidence="1">
    <location>
        <begin position="22"/>
        <end position="80"/>
    </location>
</feature>
<dbReference type="STRING" id="46835.A0A504YS78"/>
<feature type="domain" description="DUF4795" evidence="3">
    <location>
        <begin position="2"/>
        <end position="135"/>
    </location>
</feature>
<feature type="region of interest" description="Disordered" evidence="2">
    <location>
        <begin position="212"/>
        <end position="245"/>
    </location>
</feature>
<keyword evidence="5" id="KW-1185">Reference proteome</keyword>
<dbReference type="PANTHER" id="PTHR47080">
    <property type="entry name" value="CHROMOSOME 16 OPEN READING FRAME 96"/>
    <property type="match status" value="1"/>
</dbReference>
<dbReference type="Proteomes" id="UP000316759">
    <property type="component" value="Unassembled WGS sequence"/>
</dbReference>
<accession>A0A504YS78</accession>
<dbReference type="OrthoDB" id="5981048at2759"/>